<evidence type="ECO:0000256" key="3">
    <source>
        <dbReference type="ARBA" id="ARBA00022692"/>
    </source>
</evidence>
<dbReference type="NCBIfam" id="TIGR00797">
    <property type="entry name" value="matE"/>
    <property type="match status" value="1"/>
</dbReference>
<evidence type="ECO:0008006" key="9">
    <source>
        <dbReference type="Google" id="ProtNLM"/>
    </source>
</evidence>
<feature type="transmembrane region" description="Helical" evidence="7">
    <location>
        <begin position="337"/>
        <end position="355"/>
    </location>
</feature>
<gene>
    <name evidence="8" type="ORF">SRAS04492_LOCUS1862</name>
</gene>
<feature type="transmembrane region" description="Helical" evidence="7">
    <location>
        <begin position="83"/>
        <end position="101"/>
    </location>
</feature>
<dbReference type="Pfam" id="PF01554">
    <property type="entry name" value="MatE"/>
    <property type="match status" value="2"/>
</dbReference>
<evidence type="ECO:0000313" key="8">
    <source>
        <dbReference type="EMBL" id="CAE0230075.1"/>
    </source>
</evidence>
<name>A0A7S3CJI4_9SPIT</name>
<evidence type="ECO:0000256" key="7">
    <source>
        <dbReference type="SAM" id="Phobius"/>
    </source>
</evidence>
<dbReference type="GO" id="GO:1990961">
    <property type="term" value="P:xenobiotic detoxification by transmembrane export across the plasma membrane"/>
    <property type="evidence" value="ECO:0007669"/>
    <property type="project" value="InterPro"/>
</dbReference>
<proteinExistence type="inferred from homology"/>
<evidence type="ECO:0000256" key="2">
    <source>
        <dbReference type="ARBA" id="ARBA00010199"/>
    </source>
</evidence>
<feature type="transmembrane region" description="Helical" evidence="7">
    <location>
        <begin position="183"/>
        <end position="202"/>
    </location>
</feature>
<dbReference type="EMBL" id="HBIA01003585">
    <property type="protein sequence ID" value="CAE0230075.1"/>
    <property type="molecule type" value="Transcribed_RNA"/>
</dbReference>
<feature type="transmembrane region" description="Helical" evidence="7">
    <location>
        <begin position="264"/>
        <end position="290"/>
    </location>
</feature>
<organism evidence="8">
    <name type="scientific">Strombidium rassoulzadegani</name>
    <dbReference type="NCBI Taxonomy" id="1082188"/>
    <lineage>
        <taxon>Eukaryota</taxon>
        <taxon>Sar</taxon>
        <taxon>Alveolata</taxon>
        <taxon>Ciliophora</taxon>
        <taxon>Intramacronucleata</taxon>
        <taxon>Spirotrichea</taxon>
        <taxon>Oligotrichia</taxon>
        <taxon>Strombidiidae</taxon>
        <taxon>Strombidium</taxon>
    </lineage>
</organism>
<dbReference type="GO" id="GO:0042910">
    <property type="term" value="F:xenobiotic transmembrane transporter activity"/>
    <property type="evidence" value="ECO:0007669"/>
    <property type="project" value="InterPro"/>
</dbReference>
<feature type="transmembrane region" description="Helical" evidence="7">
    <location>
        <begin position="151"/>
        <end position="171"/>
    </location>
</feature>
<feature type="region of interest" description="Disordered" evidence="6">
    <location>
        <begin position="441"/>
        <end position="492"/>
    </location>
</feature>
<feature type="transmembrane region" description="Helical" evidence="7">
    <location>
        <begin position="223"/>
        <end position="244"/>
    </location>
</feature>
<evidence type="ECO:0000256" key="6">
    <source>
        <dbReference type="SAM" id="MobiDB-lite"/>
    </source>
</evidence>
<feature type="transmembrane region" description="Helical" evidence="7">
    <location>
        <begin position="404"/>
        <end position="429"/>
    </location>
</feature>
<dbReference type="CDD" id="cd13132">
    <property type="entry name" value="MATE_eukaryotic"/>
    <property type="match status" value="1"/>
</dbReference>
<keyword evidence="4 7" id="KW-1133">Transmembrane helix</keyword>
<evidence type="ECO:0000256" key="5">
    <source>
        <dbReference type="ARBA" id="ARBA00023136"/>
    </source>
</evidence>
<feature type="compositionally biased region" description="Polar residues" evidence="6">
    <location>
        <begin position="444"/>
        <end position="454"/>
    </location>
</feature>
<dbReference type="GO" id="GO:0015297">
    <property type="term" value="F:antiporter activity"/>
    <property type="evidence" value="ECO:0007669"/>
    <property type="project" value="InterPro"/>
</dbReference>
<comment type="subcellular location">
    <subcellularLocation>
        <location evidence="1">Membrane</location>
        <topology evidence="1">Multi-pass membrane protein</topology>
    </subcellularLocation>
</comment>
<accession>A0A7S3CJI4</accession>
<feature type="transmembrane region" description="Helical" evidence="7">
    <location>
        <begin position="21"/>
        <end position="42"/>
    </location>
</feature>
<dbReference type="PANTHER" id="PTHR11206">
    <property type="entry name" value="MULTIDRUG RESISTANCE PROTEIN"/>
    <property type="match status" value="1"/>
</dbReference>
<feature type="transmembrane region" description="Helical" evidence="7">
    <location>
        <begin position="302"/>
        <end position="325"/>
    </location>
</feature>
<keyword evidence="3 7" id="KW-0812">Transmembrane</keyword>
<evidence type="ECO:0000256" key="1">
    <source>
        <dbReference type="ARBA" id="ARBA00004141"/>
    </source>
</evidence>
<dbReference type="AlphaFoldDB" id="A0A7S3CJI4"/>
<reference evidence="8" key="1">
    <citation type="submission" date="2021-01" db="EMBL/GenBank/DDBJ databases">
        <authorList>
            <person name="Corre E."/>
            <person name="Pelletier E."/>
            <person name="Niang G."/>
            <person name="Scheremetjew M."/>
            <person name="Finn R."/>
            <person name="Kale V."/>
            <person name="Holt S."/>
            <person name="Cochrane G."/>
            <person name="Meng A."/>
            <person name="Brown T."/>
            <person name="Cohen L."/>
        </authorList>
    </citation>
    <scope>NUCLEOTIDE SEQUENCE</scope>
    <source>
        <strain evidence="8">Ras09</strain>
    </source>
</reference>
<dbReference type="GO" id="GO:0016020">
    <property type="term" value="C:membrane"/>
    <property type="evidence" value="ECO:0007669"/>
    <property type="project" value="UniProtKB-SubCell"/>
</dbReference>
<evidence type="ECO:0000256" key="4">
    <source>
        <dbReference type="ARBA" id="ARBA00022989"/>
    </source>
</evidence>
<protein>
    <recommendedName>
        <fullName evidence="9">Multidrug and toxin extrusion protein</fullName>
    </recommendedName>
</protein>
<dbReference type="InterPro" id="IPR045069">
    <property type="entry name" value="MATE_euk"/>
</dbReference>
<sequence>MIFYMAVQLINTYFIGHTNDATLIAGVGMGNMLINVLAFAVMQGLNGALETLISQSYGASQNAENGERYRKKMRQMCGTFYNRGRYVVTVIMVPIVLIFVYSDKILIAIKQDPEVSRIARRYVTIMIPGVWSMGQFDATKKFLSSQYKNRIPVWVQLGTTIIHLALSSLFVDQLKMRETGAALAMNVTYILNMLISDACIRLKQRTDFEDMVFWYDSSVYTDIGTYLKIGVPGMLMLCFEWWAFELLAIFTGLLGVEQLAAEVVIIQMVTFIFMLPLGISYSASALTGNYLGEGKIDLAKRFASLAVGLDVLLTTIIVAILGTFTDPISQLFTQEENVIAIIKQTLWVLLIYIWFDTIHGVQSGIIRGLGRQAYGSVYTLFCYYILGMPLALVLAFTAKMGIAGLWSGFSIACIILDVGFAMIISCPNWHEIAQKMRKAIEQGRPQTPEASNYRKNYMPKVRSSDHGQGEKLIQQEDSPDFNRAQKLNNLEN</sequence>
<feature type="transmembrane region" description="Helical" evidence="7">
    <location>
        <begin position="376"/>
        <end position="398"/>
    </location>
</feature>
<dbReference type="InterPro" id="IPR002528">
    <property type="entry name" value="MATE_fam"/>
</dbReference>
<comment type="similarity">
    <text evidence="2">Belongs to the multi antimicrobial extrusion (MATE) (TC 2.A.66.1) family.</text>
</comment>
<keyword evidence="5 7" id="KW-0472">Membrane</keyword>